<dbReference type="Proteomes" id="UP000789390">
    <property type="component" value="Unassembled WGS sequence"/>
</dbReference>
<dbReference type="InterPro" id="IPR043154">
    <property type="entry name" value="Sec-1-like_dom1"/>
</dbReference>
<comment type="caution">
    <text evidence="2">The sequence shown here is derived from an EMBL/GenBank/DDBJ whole genome shotgun (WGS) entry which is preliminary data.</text>
</comment>
<sequence>MAHLSAGKINFSLLRELARKDIVSLLEKFSGTKAIFWDEQLTGPIGLVAEYSFLKELDVVKMFQLKPGRLPSISVKNTLFITRPEVELMDCIADNLHNEENQGYSASKEYQLIFVSRRSAVCEQRLKDKGVYGTLTNIDELPIDFFPLDNDVISMELDNIFKDLYVDCETSPLHQIAHGLMSLQSLYGIFPNVVGKGRYARNVFELMTRMRRDIGVDCDPPMSPLFDTLMIIDRTVDLITPVVTQLTYEGLIDEFYGIKHNTAKLPGEKFQASSPGAQSPRADDSSVKSVVLNSAEELYADLRDKNFSAVGTALSRKAKAISAQYEERHEAKTVSELKQFVAKLPQMQATKQSLALHTSVAELIKEITISEDFQEALQVEQDLLNGIDTDKVCPYIEDFICKQEPLTKILRLICLQSAANSGLKPRVLEHYKREIIHAYGFQHMITLHNLEACGLLRLQQSNRPFTVIRRALNLTVDDVNEITPTDISYVHSIYAPLSVRLIQWAAKPGWKQISDVLNLIPGHLVQETQPISIDLRRNSKNNVHSSIEETKVTLVFFLGGCTYAEISALRFLSKREDAPTDYLIATTNIINGESFLTSLSETLTNSL</sequence>
<dbReference type="Gene3D" id="1.25.40.850">
    <property type="match status" value="1"/>
</dbReference>
<organism evidence="2 3">
    <name type="scientific">Daphnia galeata</name>
    <dbReference type="NCBI Taxonomy" id="27404"/>
    <lineage>
        <taxon>Eukaryota</taxon>
        <taxon>Metazoa</taxon>
        <taxon>Ecdysozoa</taxon>
        <taxon>Arthropoda</taxon>
        <taxon>Crustacea</taxon>
        <taxon>Branchiopoda</taxon>
        <taxon>Diplostraca</taxon>
        <taxon>Cladocera</taxon>
        <taxon>Anomopoda</taxon>
        <taxon>Daphniidae</taxon>
        <taxon>Daphnia</taxon>
    </lineage>
</organism>
<name>A0A8J2RTC6_9CRUS</name>
<dbReference type="EMBL" id="CAKKLH010000087">
    <property type="protein sequence ID" value="CAH0102586.1"/>
    <property type="molecule type" value="Genomic_DNA"/>
</dbReference>
<dbReference type="InterPro" id="IPR043155">
    <property type="entry name" value="VPS33_dom3b"/>
</dbReference>
<dbReference type="AlphaFoldDB" id="A0A8J2RTC6"/>
<dbReference type="InterPro" id="IPR036045">
    <property type="entry name" value="Sec1-like_sf"/>
</dbReference>
<dbReference type="GO" id="GO:0016192">
    <property type="term" value="P:vesicle-mediated transport"/>
    <property type="evidence" value="ECO:0007669"/>
    <property type="project" value="InterPro"/>
</dbReference>
<protein>
    <recommendedName>
        <fullName evidence="4">EOG090X03QA</fullName>
    </recommendedName>
</protein>
<dbReference type="PANTHER" id="PTHR11679">
    <property type="entry name" value="VESICLE PROTEIN SORTING-ASSOCIATED"/>
    <property type="match status" value="1"/>
</dbReference>
<gene>
    <name evidence="2" type="ORF">DGAL_LOCUS5006</name>
</gene>
<keyword evidence="3" id="KW-1185">Reference proteome</keyword>
<dbReference type="Pfam" id="PF00995">
    <property type="entry name" value="Sec1"/>
    <property type="match status" value="1"/>
</dbReference>
<reference evidence="2" key="1">
    <citation type="submission" date="2021-11" db="EMBL/GenBank/DDBJ databases">
        <authorList>
            <person name="Schell T."/>
        </authorList>
    </citation>
    <scope>NUCLEOTIDE SEQUENCE</scope>
    <source>
        <strain evidence="2">M5</strain>
    </source>
</reference>
<dbReference type="InterPro" id="IPR043127">
    <property type="entry name" value="Sec-1-like_dom3a"/>
</dbReference>
<evidence type="ECO:0000256" key="1">
    <source>
        <dbReference type="ARBA" id="ARBA00009884"/>
    </source>
</evidence>
<dbReference type="PIRSF" id="PIRSF005715">
    <property type="entry name" value="VPS45_Sec1"/>
    <property type="match status" value="1"/>
</dbReference>
<accession>A0A8J2RTC6</accession>
<dbReference type="Gene3D" id="3.90.830.10">
    <property type="entry name" value="Syntaxin Binding Protein 1, Chain A, domain 2"/>
    <property type="match status" value="1"/>
</dbReference>
<dbReference type="InterPro" id="IPR027482">
    <property type="entry name" value="Sec1-like_dom2"/>
</dbReference>
<dbReference type="InterPro" id="IPR001619">
    <property type="entry name" value="Sec1-like"/>
</dbReference>
<evidence type="ECO:0000313" key="3">
    <source>
        <dbReference type="Proteomes" id="UP000789390"/>
    </source>
</evidence>
<dbReference type="FunFam" id="3.40.50.1910:FF:000005">
    <property type="entry name" value="vacuolar protein sorting-associated protein 33A isoform X1"/>
    <property type="match status" value="1"/>
</dbReference>
<comment type="similarity">
    <text evidence="1">Belongs to the STXBP/unc-18/SEC1 family.</text>
</comment>
<dbReference type="OrthoDB" id="6354752at2759"/>
<proteinExistence type="inferred from homology"/>
<dbReference type="SUPFAM" id="SSF56815">
    <property type="entry name" value="Sec1/munc18-like (SM) proteins"/>
    <property type="match status" value="1"/>
</dbReference>
<dbReference type="Gene3D" id="3.40.50.1910">
    <property type="match status" value="2"/>
</dbReference>
<evidence type="ECO:0008006" key="4">
    <source>
        <dbReference type="Google" id="ProtNLM"/>
    </source>
</evidence>
<evidence type="ECO:0000313" key="2">
    <source>
        <dbReference type="EMBL" id="CAH0102586.1"/>
    </source>
</evidence>
<dbReference type="Gene3D" id="3.40.50.2060">
    <property type="match status" value="1"/>
</dbReference>